<organism evidence="1">
    <name type="scientific">uncultured marine thaumarchaeote KM3_36_B08</name>
    <dbReference type="NCBI Taxonomy" id="1456135"/>
    <lineage>
        <taxon>Archaea</taxon>
        <taxon>Nitrososphaerota</taxon>
        <taxon>environmental samples</taxon>
    </lineage>
</organism>
<evidence type="ECO:0000313" key="1">
    <source>
        <dbReference type="EMBL" id="AIF09333.1"/>
    </source>
</evidence>
<accession>A0A075H5V6</accession>
<dbReference type="AlphaFoldDB" id="A0A075H5V6"/>
<dbReference type="EMBL" id="KF900859">
    <property type="protein sequence ID" value="AIF09333.1"/>
    <property type="molecule type" value="Genomic_DNA"/>
</dbReference>
<protein>
    <submittedName>
        <fullName evidence="1">Uncharacterized protein</fullName>
    </submittedName>
</protein>
<proteinExistence type="predicted"/>
<name>A0A075H5V6_9ARCH</name>
<sequence>MHLRLKLSELLAVTQHGACLQSLSFHQTHHSSPLRPQLQKRQMQNFLQNFVQARSHPSAKRPGSLRHFLRLRKDSWDQYNRAQP</sequence>
<reference evidence="1" key="1">
    <citation type="journal article" date="2014" name="Genome Biol. Evol.">
        <title>Pangenome evidence for extensive interdomain horizontal transfer affecting lineage core and shell genes in uncultured planktonic thaumarchaeota and euryarchaeota.</title>
        <authorList>
            <person name="Deschamps P."/>
            <person name="Zivanovic Y."/>
            <person name="Moreira D."/>
            <person name="Rodriguez-Valera F."/>
            <person name="Lopez-Garcia P."/>
        </authorList>
    </citation>
    <scope>NUCLEOTIDE SEQUENCE</scope>
</reference>